<keyword evidence="3" id="KW-1185">Reference proteome</keyword>
<sequence>MARDDAEEALVVEDFEYSAAQQRYQVEAQSQRGNNDAMREELFYKDATPKAEHYISFVVRLPPNRRPRKGAAHALADAPLDLELLYAPSAPGEDYVTVPDQGHLKRCEPARRDGDPKGPSERPRLGLVLRYRIELGSYRQGDRRFVVRATIAKAARGGDASPPRPGNFLPAHTPPARRPRRRTAAVYVASKVKRPRAALRDDDGDEDDDRASSSPPPPSKRAHLNGRGAPLLPAVGSSEVLERLARLEATVETCVLPALQRIEARLGTAVPEMDGLDPEEADVLQHLVANAPGDGADLFAPFYPSDGTPWADMMSTMGSGLDGVPHSLANTQEDS</sequence>
<feature type="region of interest" description="Disordered" evidence="1">
    <location>
        <begin position="155"/>
        <end position="232"/>
    </location>
</feature>
<accession>F0YLX6</accession>
<dbReference type="AlphaFoldDB" id="F0YLX6"/>
<organism evidence="3">
    <name type="scientific">Aureococcus anophagefferens</name>
    <name type="common">Harmful bloom alga</name>
    <dbReference type="NCBI Taxonomy" id="44056"/>
    <lineage>
        <taxon>Eukaryota</taxon>
        <taxon>Sar</taxon>
        <taxon>Stramenopiles</taxon>
        <taxon>Ochrophyta</taxon>
        <taxon>Pelagophyceae</taxon>
        <taxon>Pelagomonadales</taxon>
        <taxon>Pelagomonadaceae</taxon>
        <taxon>Aureococcus</taxon>
    </lineage>
</organism>
<dbReference type="GeneID" id="20226352"/>
<proteinExistence type="predicted"/>
<evidence type="ECO:0000256" key="1">
    <source>
        <dbReference type="SAM" id="MobiDB-lite"/>
    </source>
</evidence>
<dbReference type="EMBL" id="GL833159">
    <property type="protein sequence ID" value="EGB03890.1"/>
    <property type="molecule type" value="Genomic_DNA"/>
</dbReference>
<name>F0YLX6_AURAN</name>
<evidence type="ECO:0000313" key="2">
    <source>
        <dbReference type="EMBL" id="EGB03890.1"/>
    </source>
</evidence>
<dbReference type="KEGG" id="aaf:AURANDRAFT_67649"/>
<dbReference type="Proteomes" id="UP000002729">
    <property type="component" value="Unassembled WGS sequence"/>
</dbReference>
<dbReference type="InParanoid" id="F0YLX6"/>
<evidence type="ECO:0000313" key="3">
    <source>
        <dbReference type="Proteomes" id="UP000002729"/>
    </source>
</evidence>
<dbReference type="OrthoDB" id="10619217at2759"/>
<protein>
    <submittedName>
        <fullName evidence="2">Uncharacterized protein</fullName>
    </submittedName>
</protein>
<reference evidence="2 3" key="1">
    <citation type="journal article" date="2011" name="Proc. Natl. Acad. Sci. U.S.A.">
        <title>Niche of harmful alga Aureococcus anophagefferens revealed through ecogenomics.</title>
        <authorList>
            <person name="Gobler C.J."/>
            <person name="Berry D.L."/>
            <person name="Dyhrman S.T."/>
            <person name="Wilhelm S.W."/>
            <person name="Salamov A."/>
            <person name="Lobanov A.V."/>
            <person name="Zhang Y."/>
            <person name="Collier J.L."/>
            <person name="Wurch L.L."/>
            <person name="Kustka A.B."/>
            <person name="Dill B.D."/>
            <person name="Shah M."/>
            <person name="VerBerkmoes N.C."/>
            <person name="Kuo A."/>
            <person name="Terry A."/>
            <person name="Pangilinan J."/>
            <person name="Lindquist E.A."/>
            <person name="Lucas S."/>
            <person name="Paulsen I.T."/>
            <person name="Hattenrath-Lehmann T.K."/>
            <person name="Talmage S.C."/>
            <person name="Walker E.A."/>
            <person name="Koch F."/>
            <person name="Burson A.M."/>
            <person name="Marcoval M.A."/>
            <person name="Tang Y.Z."/>
            <person name="Lecleir G.R."/>
            <person name="Coyne K.J."/>
            <person name="Berg G.M."/>
            <person name="Bertrand E.M."/>
            <person name="Saito M.A."/>
            <person name="Gladyshev V.N."/>
            <person name="Grigoriev I.V."/>
        </authorList>
    </citation>
    <scope>NUCLEOTIDE SEQUENCE [LARGE SCALE GENOMIC DNA]</scope>
    <source>
        <strain evidence="3">CCMP 1984</strain>
    </source>
</reference>
<dbReference type="RefSeq" id="XP_009041442.1">
    <property type="nucleotide sequence ID" value="XM_009043194.1"/>
</dbReference>
<gene>
    <name evidence="2" type="ORF">AURANDRAFT_67649</name>
</gene>